<feature type="domain" description="Pirin N-terminal" evidence="5">
    <location>
        <begin position="10"/>
        <end position="120"/>
    </location>
</feature>
<dbReference type="RefSeq" id="WP_007213364.1">
    <property type="nucleotide sequence ID" value="NZ_CABMLT010000004.1"/>
</dbReference>
<evidence type="ECO:0000313" key="10">
    <source>
        <dbReference type="Proteomes" id="UP000061809"/>
    </source>
</evidence>
<feature type="binding site" evidence="2">
    <location>
        <position position="104"/>
    </location>
    <ligand>
        <name>Fe cation</name>
        <dbReference type="ChEBI" id="CHEBI:24875"/>
    </ligand>
</feature>
<dbReference type="GO" id="GO:0008127">
    <property type="term" value="F:quercetin 2,3-dioxygenase activity"/>
    <property type="evidence" value="ECO:0007669"/>
    <property type="project" value="UniProtKB-EC"/>
</dbReference>
<comment type="cofactor">
    <cofactor evidence="2">
        <name>Fe cation</name>
        <dbReference type="ChEBI" id="CHEBI:24875"/>
    </cofactor>
    <text evidence="2">Binds 1 Fe cation per subunit.</text>
</comment>
<organism evidence="7 10">
    <name type="scientific">Bacteroides cellulosilyticus</name>
    <dbReference type="NCBI Taxonomy" id="246787"/>
    <lineage>
        <taxon>Bacteria</taxon>
        <taxon>Pseudomonadati</taxon>
        <taxon>Bacteroidota</taxon>
        <taxon>Bacteroidia</taxon>
        <taxon>Bacteroidales</taxon>
        <taxon>Bacteroidaceae</taxon>
        <taxon>Bacteroides</taxon>
    </lineage>
</organism>
<dbReference type="Proteomes" id="UP000061809">
    <property type="component" value="Chromosome"/>
</dbReference>
<evidence type="ECO:0000256" key="3">
    <source>
        <dbReference type="RuleBase" id="RU003457"/>
    </source>
</evidence>
<dbReference type="SUPFAM" id="SSF51182">
    <property type="entry name" value="RmlC-like cupins"/>
    <property type="match status" value="1"/>
</dbReference>
<dbReference type="Gene3D" id="2.60.120.10">
    <property type="entry name" value="Jelly Rolls"/>
    <property type="match status" value="2"/>
</dbReference>
<dbReference type="PATRIC" id="fig|246787.4.peg.4966"/>
<feature type="binding site" evidence="2">
    <location>
        <position position="60"/>
    </location>
    <ligand>
        <name>Fe cation</name>
        <dbReference type="ChEBI" id="CHEBI:24875"/>
    </ligand>
</feature>
<evidence type="ECO:0000256" key="2">
    <source>
        <dbReference type="PIRSR" id="PIRSR006232-1"/>
    </source>
</evidence>
<evidence type="ECO:0000313" key="12">
    <source>
        <dbReference type="Proteomes" id="UP000448877"/>
    </source>
</evidence>
<dbReference type="Pfam" id="PF02678">
    <property type="entry name" value="Pirin"/>
    <property type="match status" value="1"/>
</dbReference>
<feature type="compositionally biased region" description="Polar residues" evidence="4">
    <location>
        <begin position="82"/>
        <end position="93"/>
    </location>
</feature>
<evidence type="ECO:0000256" key="4">
    <source>
        <dbReference type="SAM" id="MobiDB-lite"/>
    </source>
</evidence>
<comment type="similarity">
    <text evidence="1 3">Belongs to the pirin family.</text>
</comment>
<dbReference type="PANTHER" id="PTHR43212:SF3">
    <property type="entry name" value="QUERCETIN 2,3-DIOXYGENASE"/>
    <property type="match status" value="1"/>
</dbReference>
<evidence type="ECO:0000313" key="9">
    <source>
        <dbReference type="EMBL" id="RGS38116.1"/>
    </source>
</evidence>
<proteinExistence type="inferred from homology"/>
<reference evidence="7 10" key="1">
    <citation type="journal article" date="2015" name="Science">
        <title>Genetic determinants of in vivo fitness and diet responsiveness in multiple human gut Bacteroides.</title>
        <authorList>
            <person name="Wu M."/>
            <person name="McNulty N.P."/>
            <person name="Rodionov D.A."/>
            <person name="Khoroshkin M.S."/>
            <person name="Griffin N.W."/>
            <person name="Cheng J."/>
            <person name="Latreille P."/>
            <person name="Kerstetter R.A."/>
            <person name="Terrapon N."/>
            <person name="Henrissat B."/>
            <person name="Osterman A.L."/>
            <person name="Gordon J.I."/>
        </authorList>
    </citation>
    <scope>NUCLEOTIDE SEQUENCE [LARGE SCALE GENOMIC DNA]</scope>
    <source>
        <strain evidence="7 10">WH2</strain>
    </source>
</reference>
<dbReference type="InterPro" id="IPR041602">
    <property type="entry name" value="Quercetinase_C"/>
</dbReference>
<dbReference type="GeneID" id="66309202"/>
<evidence type="ECO:0000313" key="7">
    <source>
        <dbReference type="EMBL" id="ALJ62020.1"/>
    </source>
</evidence>
<name>A0A0P0GHQ9_9BACE</name>
<dbReference type="AlphaFoldDB" id="A0A0P0GHQ9"/>
<gene>
    <name evidence="7" type="primary">yhhW</name>
    <name evidence="7" type="ORF">BcellWH2_04811</name>
    <name evidence="9" type="ORF">DWX97_06990</name>
    <name evidence="8" type="ORF">F2Y81_14025</name>
</gene>
<dbReference type="EMBL" id="VVYV01000023">
    <property type="protein sequence ID" value="KAA5417076.1"/>
    <property type="molecule type" value="Genomic_DNA"/>
</dbReference>
<feature type="domain" description="Quercetin 2,3-dioxygenase C-terminal cupin" evidence="6">
    <location>
        <begin position="147"/>
        <end position="232"/>
    </location>
</feature>
<dbReference type="InterPro" id="IPR011051">
    <property type="entry name" value="RmlC_Cupin_sf"/>
</dbReference>
<evidence type="ECO:0000256" key="1">
    <source>
        <dbReference type="ARBA" id="ARBA00008416"/>
    </source>
</evidence>
<sequence>MKKVIDKAESRGRALYDWLDSHHTFSFDTYYNPRRMNFGALRVLNDDRVEPGKGFGTHPHKNMEIISIPLKGKLKHGDSQKNSRSITPGDIQTMSAGTGIYHSEMNGSDTEPVEFLQIWVMPEKLNTPPAYQDYDIRPLLRKNELTLIVSPDGDAPAKMLQQAWFSIGEIEAGKKIGYHMHQSHAGVYIFVIEGEVKVDDTVLSRRDGMGVYDTHSFELETLKDSHILLMEVPM</sequence>
<evidence type="ECO:0000259" key="6">
    <source>
        <dbReference type="Pfam" id="PF17954"/>
    </source>
</evidence>
<dbReference type="GO" id="GO:0046872">
    <property type="term" value="F:metal ion binding"/>
    <property type="evidence" value="ECO:0007669"/>
    <property type="project" value="UniProtKB-KW"/>
</dbReference>
<dbReference type="PANTHER" id="PTHR43212">
    <property type="entry name" value="QUERCETIN 2,3-DIOXYGENASE"/>
    <property type="match status" value="1"/>
</dbReference>
<evidence type="ECO:0000313" key="11">
    <source>
        <dbReference type="Proteomes" id="UP000283341"/>
    </source>
</evidence>
<dbReference type="EMBL" id="CP012801">
    <property type="protein sequence ID" value="ALJ62020.1"/>
    <property type="molecule type" value="Genomic_DNA"/>
</dbReference>
<keyword evidence="7" id="KW-0560">Oxidoreductase</keyword>
<dbReference type="InterPro" id="IPR003829">
    <property type="entry name" value="Pirin_N_dom"/>
</dbReference>
<keyword evidence="7" id="KW-0223">Dioxygenase</keyword>
<protein>
    <submittedName>
        <fullName evidence="8">Pirin family protein</fullName>
    </submittedName>
    <submittedName>
        <fullName evidence="7">Quercetin 2,3-dioxygenase</fullName>
        <ecNumber evidence="7">1.13.11.24</ecNumber>
    </submittedName>
</protein>
<reference evidence="8 12" key="3">
    <citation type="journal article" date="2019" name="Nat. Med.">
        <title>A library of human gut bacterial isolates paired with longitudinal multiomics data enables mechanistic microbiome research.</title>
        <authorList>
            <person name="Poyet M."/>
            <person name="Groussin M."/>
            <person name="Gibbons S.M."/>
            <person name="Avila-Pacheco J."/>
            <person name="Jiang X."/>
            <person name="Kearney S.M."/>
            <person name="Perrotta A.R."/>
            <person name="Berdy B."/>
            <person name="Zhao S."/>
            <person name="Lieberman T.D."/>
            <person name="Swanson P.K."/>
            <person name="Smith M."/>
            <person name="Roesemann S."/>
            <person name="Alexander J.E."/>
            <person name="Rich S.A."/>
            <person name="Livny J."/>
            <person name="Vlamakis H."/>
            <person name="Clish C."/>
            <person name="Bullock K."/>
            <person name="Deik A."/>
            <person name="Scott J."/>
            <person name="Pierce K.A."/>
            <person name="Xavier R.J."/>
            <person name="Alm E.J."/>
        </authorList>
    </citation>
    <scope>NUCLEOTIDE SEQUENCE [LARGE SCALE GENOMIC DNA]</scope>
    <source>
        <strain evidence="8 12">BIOML-A6</strain>
    </source>
</reference>
<dbReference type="EMBL" id="QRVJ01000004">
    <property type="protein sequence ID" value="RGS38116.1"/>
    <property type="molecule type" value="Genomic_DNA"/>
</dbReference>
<dbReference type="PIRSF" id="PIRSF006232">
    <property type="entry name" value="Pirin"/>
    <property type="match status" value="1"/>
</dbReference>
<keyword evidence="2" id="KW-0479">Metal-binding</keyword>
<dbReference type="STRING" id="246787.BcellWH2_04811"/>
<feature type="region of interest" description="Disordered" evidence="4">
    <location>
        <begin position="74"/>
        <end position="93"/>
    </location>
</feature>
<dbReference type="InterPro" id="IPR012093">
    <property type="entry name" value="Pirin"/>
</dbReference>
<dbReference type="Pfam" id="PF17954">
    <property type="entry name" value="Pirin_C_2"/>
    <property type="match status" value="1"/>
</dbReference>
<evidence type="ECO:0000259" key="5">
    <source>
        <dbReference type="Pfam" id="PF02678"/>
    </source>
</evidence>
<dbReference type="InterPro" id="IPR014710">
    <property type="entry name" value="RmlC-like_jellyroll"/>
</dbReference>
<feature type="binding site" evidence="2">
    <location>
        <position position="58"/>
    </location>
    <ligand>
        <name>Fe cation</name>
        <dbReference type="ChEBI" id="CHEBI:24875"/>
    </ligand>
</feature>
<dbReference type="Proteomes" id="UP000448877">
    <property type="component" value="Unassembled WGS sequence"/>
</dbReference>
<feature type="binding site" evidence="2">
    <location>
        <position position="102"/>
    </location>
    <ligand>
        <name>Fe cation</name>
        <dbReference type="ChEBI" id="CHEBI:24875"/>
    </ligand>
</feature>
<dbReference type="eggNOG" id="COG1741">
    <property type="taxonomic scope" value="Bacteria"/>
</dbReference>
<keyword evidence="2" id="KW-0408">Iron</keyword>
<reference evidence="9 11" key="2">
    <citation type="submission" date="2018-08" db="EMBL/GenBank/DDBJ databases">
        <title>A genome reference for cultivated species of the human gut microbiota.</title>
        <authorList>
            <person name="Zou Y."/>
            <person name="Xue W."/>
            <person name="Luo G."/>
        </authorList>
    </citation>
    <scope>NUCLEOTIDE SEQUENCE [LARGE SCALE GENOMIC DNA]</scope>
    <source>
        <strain evidence="9 11">AF22-3AC</strain>
    </source>
</reference>
<dbReference type="EC" id="1.13.11.24" evidence="7"/>
<dbReference type="CDD" id="cd02910">
    <property type="entry name" value="cupin_Yhhw_N"/>
    <property type="match status" value="1"/>
</dbReference>
<accession>A0A0P0GHQ9</accession>
<dbReference type="KEGG" id="bcel:BcellWH2_04811"/>
<dbReference type="Proteomes" id="UP000283341">
    <property type="component" value="Unassembled WGS sequence"/>
</dbReference>
<evidence type="ECO:0000313" key="8">
    <source>
        <dbReference type="EMBL" id="KAA5417076.1"/>
    </source>
</evidence>